<evidence type="ECO:0000256" key="1">
    <source>
        <dbReference type="ARBA" id="ARBA00022722"/>
    </source>
</evidence>
<evidence type="ECO:0000313" key="5">
    <source>
        <dbReference type="Proteomes" id="UP000574317"/>
    </source>
</evidence>
<dbReference type="GO" id="GO:0004521">
    <property type="term" value="F:RNA endonuclease activity"/>
    <property type="evidence" value="ECO:0007669"/>
    <property type="project" value="InterPro"/>
</dbReference>
<keyword evidence="1" id="KW-0540">Nuclease</keyword>
<feature type="compositionally biased region" description="Polar residues" evidence="3">
    <location>
        <begin position="1"/>
        <end position="19"/>
    </location>
</feature>
<evidence type="ECO:0000256" key="2">
    <source>
        <dbReference type="ARBA" id="ARBA00022801"/>
    </source>
</evidence>
<dbReference type="Proteomes" id="UP000574317">
    <property type="component" value="Unassembled WGS sequence"/>
</dbReference>
<evidence type="ECO:0000313" key="4">
    <source>
        <dbReference type="EMBL" id="KAF5560135.1"/>
    </source>
</evidence>
<dbReference type="Pfam" id="PF00545">
    <property type="entry name" value="Ribonuclease"/>
    <property type="match status" value="1"/>
</dbReference>
<evidence type="ECO:0000256" key="3">
    <source>
        <dbReference type="SAM" id="MobiDB-lite"/>
    </source>
</evidence>
<dbReference type="InterPro" id="IPR016191">
    <property type="entry name" value="Ribonuclease/ribotoxin"/>
</dbReference>
<dbReference type="EMBL" id="JAAOAO010000159">
    <property type="protein sequence ID" value="KAF5560135.1"/>
    <property type="molecule type" value="Genomic_DNA"/>
</dbReference>
<name>A0A8H5JU18_9HYPO</name>
<feature type="compositionally biased region" description="Low complexity" evidence="3">
    <location>
        <begin position="159"/>
        <end position="172"/>
    </location>
</feature>
<proteinExistence type="predicted"/>
<dbReference type="Gene3D" id="3.10.450.30">
    <property type="entry name" value="Microbial ribonucleases"/>
    <property type="match status" value="1"/>
</dbReference>
<gene>
    <name evidence="4" type="ORF">FNAPI_4302</name>
</gene>
<feature type="region of interest" description="Disordered" evidence="3">
    <location>
        <begin position="152"/>
        <end position="174"/>
    </location>
</feature>
<dbReference type="AlphaFoldDB" id="A0A8H5JU18"/>
<sequence>MSAITSEALSQLDQLNNQRGLPPPPSSQKSWETESDCSYYSLSDLTFDKWYRQIPASQVRKQAKQIPASPVPGQSIYPRQFYNKEELALQSLGPWKEYPFCLNKGYVSGSPGPVRMITNSTAPGEFDVVYHPARTEKSACLAKYRPKGYKKGAVPKPLPSSEPSSQSNSIPSAGVSSLQDNPYIAAHIAGYQQGITAAYYAQSLPVAYYAQSLPGVYAVPVPVPVAPYAYAPIYGQYLY</sequence>
<dbReference type="GO" id="GO:0016787">
    <property type="term" value="F:hydrolase activity"/>
    <property type="evidence" value="ECO:0007669"/>
    <property type="project" value="UniProtKB-KW"/>
</dbReference>
<feature type="region of interest" description="Disordered" evidence="3">
    <location>
        <begin position="1"/>
        <end position="34"/>
    </location>
</feature>
<organism evidence="4 5">
    <name type="scientific">Fusarium napiforme</name>
    <dbReference type="NCBI Taxonomy" id="42672"/>
    <lineage>
        <taxon>Eukaryota</taxon>
        <taxon>Fungi</taxon>
        <taxon>Dikarya</taxon>
        <taxon>Ascomycota</taxon>
        <taxon>Pezizomycotina</taxon>
        <taxon>Sordariomycetes</taxon>
        <taxon>Hypocreomycetidae</taxon>
        <taxon>Hypocreales</taxon>
        <taxon>Nectriaceae</taxon>
        <taxon>Fusarium</taxon>
        <taxon>Fusarium fujikuroi species complex</taxon>
    </lineage>
</organism>
<accession>A0A8H5JU18</accession>
<protein>
    <submittedName>
        <fullName evidence="4">Uncharacterized protein</fullName>
    </submittedName>
</protein>
<dbReference type="GO" id="GO:0003723">
    <property type="term" value="F:RNA binding"/>
    <property type="evidence" value="ECO:0007669"/>
    <property type="project" value="InterPro"/>
</dbReference>
<reference evidence="4 5" key="1">
    <citation type="submission" date="2020-05" db="EMBL/GenBank/DDBJ databases">
        <title>Identification and distribution of gene clusters putatively required for synthesis of sphingolipid metabolism inhibitors in phylogenetically diverse species of the filamentous fungus Fusarium.</title>
        <authorList>
            <person name="Kim H.-S."/>
            <person name="Busman M."/>
            <person name="Brown D.W."/>
            <person name="Divon H."/>
            <person name="Uhlig S."/>
            <person name="Proctor R.H."/>
        </authorList>
    </citation>
    <scope>NUCLEOTIDE SEQUENCE [LARGE SCALE GENOMIC DNA]</scope>
    <source>
        <strain evidence="4 5">NRRL 25196</strain>
    </source>
</reference>
<dbReference type="InterPro" id="IPR000026">
    <property type="entry name" value="N1-like"/>
</dbReference>
<keyword evidence="2" id="KW-0378">Hydrolase</keyword>
<keyword evidence="5" id="KW-1185">Reference proteome</keyword>
<dbReference type="SUPFAM" id="SSF53933">
    <property type="entry name" value="Microbial ribonucleases"/>
    <property type="match status" value="1"/>
</dbReference>
<comment type="caution">
    <text evidence="4">The sequence shown here is derived from an EMBL/GenBank/DDBJ whole genome shotgun (WGS) entry which is preliminary data.</text>
</comment>